<evidence type="ECO:0000256" key="1">
    <source>
        <dbReference type="SAM" id="SignalP"/>
    </source>
</evidence>
<dbReference type="PROSITE" id="PS51257">
    <property type="entry name" value="PROKAR_LIPOPROTEIN"/>
    <property type="match status" value="1"/>
</dbReference>
<protein>
    <submittedName>
        <fullName evidence="3">Lysophospholipase L1-like esterase</fullName>
    </submittedName>
</protein>
<dbReference type="InterPro" id="IPR051532">
    <property type="entry name" value="Ester_Hydrolysis_Enzymes"/>
</dbReference>
<feature type="chain" id="PRO_5032291243" evidence="1">
    <location>
        <begin position="24"/>
        <end position="213"/>
    </location>
</feature>
<organism evidence="3 4">
    <name type="scientific">Petropleomorpha daqingensis</name>
    <dbReference type="NCBI Taxonomy" id="2026353"/>
    <lineage>
        <taxon>Bacteria</taxon>
        <taxon>Bacillati</taxon>
        <taxon>Actinomycetota</taxon>
        <taxon>Actinomycetes</taxon>
        <taxon>Geodermatophilales</taxon>
        <taxon>Geodermatophilaceae</taxon>
        <taxon>Petropleomorpha</taxon>
    </lineage>
</organism>
<dbReference type="InterPro" id="IPR013830">
    <property type="entry name" value="SGNH_hydro"/>
</dbReference>
<dbReference type="PANTHER" id="PTHR30383:SF5">
    <property type="entry name" value="SGNH HYDROLASE-TYPE ESTERASE DOMAIN-CONTAINING PROTEIN"/>
    <property type="match status" value="1"/>
</dbReference>
<comment type="caution">
    <text evidence="3">The sequence shown here is derived from an EMBL/GenBank/DDBJ whole genome shotgun (WGS) entry which is preliminary data.</text>
</comment>
<dbReference type="GO" id="GO:0004622">
    <property type="term" value="F:phosphatidylcholine lysophospholipase activity"/>
    <property type="evidence" value="ECO:0007669"/>
    <property type="project" value="TreeGrafter"/>
</dbReference>
<evidence type="ECO:0000313" key="4">
    <source>
        <dbReference type="Proteomes" id="UP000541969"/>
    </source>
</evidence>
<dbReference type="SUPFAM" id="SSF52266">
    <property type="entry name" value="SGNH hydrolase"/>
    <property type="match status" value="1"/>
</dbReference>
<name>A0A853C9L8_9ACTN</name>
<gene>
    <name evidence="3" type="ORF">GGQ55_000928</name>
</gene>
<dbReference type="AlphaFoldDB" id="A0A853C9L8"/>
<dbReference type="Gene3D" id="3.40.50.1110">
    <property type="entry name" value="SGNH hydrolase"/>
    <property type="match status" value="1"/>
</dbReference>
<evidence type="ECO:0000313" key="3">
    <source>
        <dbReference type="EMBL" id="NYJ04650.1"/>
    </source>
</evidence>
<dbReference type="InterPro" id="IPR036514">
    <property type="entry name" value="SGNH_hydro_sf"/>
</dbReference>
<sequence>MRLRLLTAVLLLLGLGACSSATAAGPAAPTTARKTISFVVVGDSITAGTQAIQGTEVPGTGSWIPGAEGEPLAFGGGWAVPGATTAAMRDGVARSDADAVVVLGGTNDLLQGVPWSVSRENLLAIVRTTGVDDVVLSTIPPCDRVPEQRQQYNDRLRALAADQGWHLVDPWTRADSDGSWVPGASGDGIHPTPEVAGQAGRLIRTAVLDSARG</sequence>
<proteinExistence type="predicted"/>
<feature type="signal peptide" evidence="1">
    <location>
        <begin position="1"/>
        <end position="23"/>
    </location>
</feature>
<dbReference type="RefSeq" id="WP_179715342.1">
    <property type="nucleotide sequence ID" value="NZ_JACBZT010000001.1"/>
</dbReference>
<reference evidence="3 4" key="1">
    <citation type="submission" date="2020-07" db="EMBL/GenBank/DDBJ databases">
        <title>Sequencing the genomes of 1000 actinobacteria strains.</title>
        <authorList>
            <person name="Klenk H.-P."/>
        </authorList>
    </citation>
    <scope>NUCLEOTIDE SEQUENCE [LARGE SCALE GENOMIC DNA]</scope>
    <source>
        <strain evidence="3 4">DSM 104001</strain>
    </source>
</reference>
<accession>A0A853C9L8</accession>
<dbReference type="Pfam" id="PF13472">
    <property type="entry name" value="Lipase_GDSL_2"/>
    <property type="match status" value="1"/>
</dbReference>
<dbReference type="EMBL" id="JACBZT010000001">
    <property type="protein sequence ID" value="NYJ04650.1"/>
    <property type="molecule type" value="Genomic_DNA"/>
</dbReference>
<feature type="domain" description="SGNH hydrolase-type esterase" evidence="2">
    <location>
        <begin position="40"/>
        <end position="194"/>
    </location>
</feature>
<keyword evidence="1" id="KW-0732">Signal</keyword>
<evidence type="ECO:0000259" key="2">
    <source>
        <dbReference type="Pfam" id="PF13472"/>
    </source>
</evidence>
<dbReference type="Proteomes" id="UP000541969">
    <property type="component" value="Unassembled WGS sequence"/>
</dbReference>
<dbReference type="PANTHER" id="PTHR30383">
    <property type="entry name" value="THIOESTERASE 1/PROTEASE 1/LYSOPHOSPHOLIPASE L1"/>
    <property type="match status" value="1"/>
</dbReference>
<keyword evidence="4" id="KW-1185">Reference proteome</keyword>
<dbReference type="CDD" id="cd00229">
    <property type="entry name" value="SGNH_hydrolase"/>
    <property type="match status" value="1"/>
</dbReference>